<reference evidence="2 3" key="1">
    <citation type="submission" date="2024-08" db="EMBL/GenBank/DDBJ databases">
        <authorList>
            <person name="Cucini C."/>
            <person name="Frati F."/>
        </authorList>
    </citation>
    <scope>NUCLEOTIDE SEQUENCE [LARGE SCALE GENOMIC DNA]</scope>
</reference>
<organism evidence="2 3">
    <name type="scientific">Orchesella dallaii</name>
    <dbReference type="NCBI Taxonomy" id="48710"/>
    <lineage>
        <taxon>Eukaryota</taxon>
        <taxon>Metazoa</taxon>
        <taxon>Ecdysozoa</taxon>
        <taxon>Arthropoda</taxon>
        <taxon>Hexapoda</taxon>
        <taxon>Collembola</taxon>
        <taxon>Entomobryomorpha</taxon>
        <taxon>Entomobryoidea</taxon>
        <taxon>Orchesellidae</taxon>
        <taxon>Orchesellinae</taxon>
        <taxon>Orchesella</taxon>
    </lineage>
</organism>
<accession>A0ABP1RIT3</accession>
<keyword evidence="1" id="KW-1133">Transmembrane helix</keyword>
<proteinExistence type="predicted"/>
<evidence type="ECO:0000313" key="3">
    <source>
        <dbReference type="Proteomes" id="UP001642540"/>
    </source>
</evidence>
<keyword evidence="1" id="KW-0812">Transmembrane</keyword>
<gene>
    <name evidence="2" type="ORF">ODALV1_LOCUS22697</name>
</gene>
<dbReference type="EMBL" id="CAXLJM020000075">
    <property type="protein sequence ID" value="CAL8128937.1"/>
    <property type="molecule type" value="Genomic_DNA"/>
</dbReference>
<comment type="caution">
    <text evidence="2">The sequence shown here is derived from an EMBL/GenBank/DDBJ whole genome shotgun (WGS) entry which is preliminary data.</text>
</comment>
<name>A0ABP1RIT3_9HEXA</name>
<sequence length="321" mass="37103">MAVLTEQDGKNYFKMGMTIPTIWIFSAIFLRNLYNSTLYSFMTAEQEPTDFPKNIQETVDRNDFDLILSFSLSNQFNQIFYRLDHSKPTKQLTKLYIRIMAKSSFMLKVPEDDVQVHIKTLQNAIKGDKTKILYYNLLKPYENVTPMLAYRQTNLPLEGEKVFSKFAVLCQDGDCEGKWNAAFFRQTKLHRIVPKQIPFFRNVGIWTQDHSTIVTASFHKFLGRIVQSGLYELFIKRYRLLEKLKLLQSVTNGTKSEISNGSLFSYVFLAGNGRNGGEDYAFNIEAKSTKITAFTGTFFITGIMLSLALIIILLEMFWRPI</sequence>
<protein>
    <submittedName>
        <fullName evidence="2">Uncharacterized protein</fullName>
    </submittedName>
</protein>
<feature type="transmembrane region" description="Helical" evidence="1">
    <location>
        <begin position="12"/>
        <end position="34"/>
    </location>
</feature>
<dbReference type="Proteomes" id="UP001642540">
    <property type="component" value="Unassembled WGS sequence"/>
</dbReference>
<feature type="transmembrane region" description="Helical" evidence="1">
    <location>
        <begin position="297"/>
        <end position="318"/>
    </location>
</feature>
<keyword evidence="3" id="KW-1185">Reference proteome</keyword>
<evidence type="ECO:0000313" key="2">
    <source>
        <dbReference type="EMBL" id="CAL8128937.1"/>
    </source>
</evidence>
<evidence type="ECO:0000256" key="1">
    <source>
        <dbReference type="SAM" id="Phobius"/>
    </source>
</evidence>
<keyword evidence="1" id="KW-0472">Membrane</keyword>